<evidence type="ECO:0000313" key="2">
    <source>
        <dbReference type="EMBL" id="ESS67575.1"/>
    </source>
</evidence>
<dbReference type="GO" id="GO:0016740">
    <property type="term" value="F:transferase activity"/>
    <property type="evidence" value="ECO:0007669"/>
    <property type="project" value="UniProtKB-KW"/>
</dbReference>
<name>V5B340_9GAMM</name>
<dbReference type="EMBL" id="AYLO01000148">
    <property type="protein sequence ID" value="ESS67575.1"/>
    <property type="molecule type" value="Genomic_DNA"/>
</dbReference>
<evidence type="ECO:0000259" key="1">
    <source>
        <dbReference type="Pfam" id="PF01636"/>
    </source>
</evidence>
<reference evidence="2 3" key="1">
    <citation type="journal article" date="2013" name="Genome Announc.">
        <title>Draft Genome Sequence of the Methanotrophic Gammaproteobacterium Methyloglobulus morosus DSM 22980 Strain KoM1.</title>
        <authorList>
            <person name="Poehlein A."/>
            <person name="Deutzmann J.S."/>
            <person name="Daniel R."/>
            <person name="Simeonova D.D."/>
        </authorList>
    </citation>
    <scope>NUCLEOTIDE SEQUENCE [LARGE SCALE GENOMIC DNA]</scope>
    <source>
        <strain evidence="2 3">KoM1</strain>
    </source>
</reference>
<feature type="domain" description="Aminoglycoside phosphotransferase" evidence="1">
    <location>
        <begin position="214"/>
        <end position="375"/>
    </location>
</feature>
<dbReference type="AlphaFoldDB" id="V5B340"/>
<organism evidence="2 3">
    <name type="scientific">Methyloglobulus morosus KoM1</name>
    <dbReference type="NCBI Taxonomy" id="1116472"/>
    <lineage>
        <taxon>Bacteria</taxon>
        <taxon>Pseudomonadati</taxon>
        <taxon>Pseudomonadota</taxon>
        <taxon>Gammaproteobacteria</taxon>
        <taxon>Methylococcales</taxon>
        <taxon>Methylococcaceae</taxon>
        <taxon>Methyloglobulus</taxon>
    </lineage>
</organism>
<sequence length="463" mass="52275">MTTTIIDPQFPQIAKILEPSYMLAVLQETLFSNKEKLSSLIKIEDCRIGEKRYKPGKSFKLTYTLTLREAETQDCYEQVLTAQLNPFDASQAEVNVGLEDSTDFPVDIPTVSYLPEVNMMLWSFPYDRSLPYLPKLLNAEKLSAYFKESLTKLNLSESERVGSIQTKIMHYLPEQSCMIRFTLAIAEPAPNKDSVREIIIYGKNYCSDSGANIYTIMKQLAEQIDHCAKPLHYDPETKTLWQAHVPGTPFEWTTTLLKKPGIVIKIAKCIGAFQGCNIDTAGQYGFTQISQQLTSAVKISANADFNLGERVQDLVTEIFGVHQALDWAGSANNSPLHLDLKMGNLLISEDKAFLVDMDSVCLGDPLIDIGSFIANLYLNGLRAGSTVTEIDQVVVCFIEEYKATVAWLVDDGKLYWYIAAALIHEVLRRSLRQQDRERIKHSENFIDLSHSYMAKCRTVIEYE</sequence>
<dbReference type="Pfam" id="PF01636">
    <property type="entry name" value="APH"/>
    <property type="match status" value="1"/>
</dbReference>
<proteinExistence type="predicted"/>
<accession>V5B340</accession>
<gene>
    <name evidence="2" type="ORF">MGMO_162c00050</name>
</gene>
<keyword evidence="2" id="KW-0808">Transferase</keyword>
<dbReference type="SUPFAM" id="SSF56112">
    <property type="entry name" value="Protein kinase-like (PK-like)"/>
    <property type="match status" value="1"/>
</dbReference>
<dbReference type="InterPro" id="IPR011009">
    <property type="entry name" value="Kinase-like_dom_sf"/>
</dbReference>
<dbReference type="OrthoDB" id="179763at2"/>
<dbReference type="Proteomes" id="UP000017842">
    <property type="component" value="Unassembled WGS sequence"/>
</dbReference>
<dbReference type="InterPro" id="IPR002575">
    <property type="entry name" value="Aminoglycoside_PTrfase"/>
</dbReference>
<dbReference type="Gene3D" id="3.90.1200.10">
    <property type="match status" value="1"/>
</dbReference>
<dbReference type="RefSeq" id="WP_023496348.1">
    <property type="nucleotide sequence ID" value="NZ_AYLO01000148.1"/>
</dbReference>
<comment type="caution">
    <text evidence="2">The sequence shown here is derived from an EMBL/GenBank/DDBJ whole genome shotgun (WGS) entry which is preliminary data.</text>
</comment>
<keyword evidence="3" id="KW-1185">Reference proteome</keyword>
<dbReference type="eggNOG" id="COG0510">
    <property type="taxonomic scope" value="Bacteria"/>
</dbReference>
<evidence type="ECO:0000313" key="3">
    <source>
        <dbReference type="Proteomes" id="UP000017842"/>
    </source>
</evidence>
<protein>
    <submittedName>
        <fullName evidence="2">Phosphotransferase enzyme family</fullName>
    </submittedName>
</protein>
<dbReference type="STRING" id="1116472.MGMO_162c00050"/>